<reference evidence="3" key="2">
    <citation type="submission" date="2015-01" db="EMBL/GenBank/DDBJ databases">
        <title>Evolutionary Origins and Diversification of the Mycorrhizal Mutualists.</title>
        <authorList>
            <consortium name="DOE Joint Genome Institute"/>
            <consortium name="Mycorrhizal Genomics Consortium"/>
            <person name="Kohler A."/>
            <person name="Kuo A."/>
            <person name="Nagy L.G."/>
            <person name="Floudas D."/>
            <person name="Copeland A."/>
            <person name="Barry K.W."/>
            <person name="Cichocki N."/>
            <person name="Veneault-Fourrey C."/>
            <person name="LaButti K."/>
            <person name="Lindquist E.A."/>
            <person name="Lipzen A."/>
            <person name="Lundell T."/>
            <person name="Morin E."/>
            <person name="Murat C."/>
            <person name="Riley R."/>
            <person name="Ohm R."/>
            <person name="Sun H."/>
            <person name="Tunlid A."/>
            <person name="Henrissat B."/>
            <person name="Grigoriev I.V."/>
            <person name="Hibbett D.S."/>
            <person name="Martin F."/>
        </authorList>
    </citation>
    <scope>NUCLEOTIDE SEQUENCE [LARGE SCALE GENOMIC DNA]</scope>
    <source>
        <strain evidence="3">Marx 270</strain>
    </source>
</reference>
<protein>
    <submittedName>
        <fullName evidence="2">Uncharacterized protein</fullName>
    </submittedName>
</protein>
<dbReference type="OrthoDB" id="2666050at2759"/>
<dbReference type="InParanoid" id="A0A0C3PRG9"/>
<name>A0A0C3PRG9_PISTI</name>
<evidence type="ECO:0000313" key="2">
    <source>
        <dbReference type="EMBL" id="KIO11676.1"/>
    </source>
</evidence>
<proteinExistence type="predicted"/>
<gene>
    <name evidence="2" type="ORF">M404DRAFT_20294</name>
</gene>
<feature type="region of interest" description="Disordered" evidence="1">
    <location>
        <begin position="281"/>
        <end position="314"/>
    </location>
</feature>
<dbReference type="EMBL" id="KN831949">
    <property type="protein sequence ID" value="KIO11676.1"/>
    <property type="molecule type" value="Genomic_DNA"/>
</dbReference>
<dbReference type="Proteomes" id="UP000054217">
    <property type="component" value="Unassembled WGS sequence"/>
</dbReference>
<dbReference type="HOGENOM" id="CLU_847642_0_0_1"/>
<accession>A0A0C3PRG9</accession>
<sequence length="328" mass="35395">MVFFAHISTTSLALGAYIVLAVPLPGLKILLPKVPTMSHTRPTIHRPLPAAQLRSVNFSEKCTQVLDAKTGSGLLSMDPYLAKLRERPPSFPSHYKSTSPDEQSFTNPMAAIEHYWAVIGGPHSSVCVYGSDDCPLIPCGRATSPLPVAIQCKSENEARRVAGMLQGIVNSLPHGADHTQILAAFNIPSVRTLLEDEAGFYAIVIGSPPGIHRTVESAKRAEGSFKYPICRHTPSFWLALAFVIVKGVPQHMPPLEIVVEVPESPIDTLGKRLRDSLHISPQTPQTASAFTSRASSSATSTSSTRLETATSDAEPSPIIYSHRAHLVL</sequence>
<evidence type="ECO:0000313" key="3">
    <source>
        <dbReference type="Proteomes" id="UP000054217"/>
    </source>
</evidence>
<dbReference type="AlphaFoldDB" id="A0A0C3PRG9"/>
<organism evidence="2 3">
    <name type="scientific">Pisolithus tinctorius Marx 270</name>
    <dbReference type="NCBI Taxonomy" id="870435"/>
    <lineage>
        <taxon>Eukaryota</taxon>
        <taxon>Fungi</taxon>
        <taxon>Dikarya</taxon>
        <taxon>Basidiomycota</taxon>
        <taxon>Agaricomycotina</taxon>
        <taxon>Agaricomycetes</taxon>
        <taxon>Agaricomycetidae</taxon>
        <taxon>Boletales</taxon>
        <taxon>Sclerodermatineae</taxon>
        <taxon>Pisolithaceae</taxon>
        <taxon>Pisolithus</taxon>
    </lineage>
</organism>
<keyword evidence="3" id="KW-1185">Reference proteome</keyword>
<reference evidence="2 3" key="1">
    <citation type="submission" date="2014-04" db="EMBL/GenBank/DDBJ databases">
        <authorList>
            <consortium name="DOE Joint Genome Institute"/>
            <person name="Kuo A."/>
            <person name="Kohler A."/>
            <person name="Costa M.D."/>
            <person name="Nagy L.G."/>
            <person name="Floudas D."/>
            <person name="Copeland A."/>
            <person name="Barry K.W."/>
            <person name="Cichocki N."/>
            <person name="Veneault-Fourrey C."/>
            <person name="LaButti K."/>
            <person name="Lindquist E.A."/>
            <person name="Lipzen A."/>
            <person name="Lundell T."/>
            <person name="Morin E."/>
            <person name="Murat C."/>
            <person name="Sun H."/>
            <person name="Tunlid A."/>
            <person name="Henrissat B."/>
            <person name="Grigoriev I.V."/>
            <person name="Hibbett D.S."/>
            <person name="Martin F."/>
            <person name="Nordberg H.P."/>
            <person name="Cantor M.N."/>
            <person name="Hua S.X."/>
        </authorList>
    </citation>
    <scope>NUCLEOTIDE SEQUENCE [LARGE SCALE GENOMIC DNA]</scope>
    <source>
        <strain evidence="2 3">Marx 270</strain>
    </source>
</reference>
<feature type="compositionally biased region" description="Low complexity" evidence="1">
    <location>
        <begin position="286"/>
        <end position="311"/>
    </location>
</feature>
<evidence type="ECO:0000256" key="1">
    <source>
        <dbReference type="SAM" id="MobiDB-lite"/>
    </source>
</evidence>